<dbReference type="InterPro" id="IPR042100">
    <property type="entry name" value="Bug_dom1"/>
</dbReference>
<evidence type="ECO:0000313" key="2">
    <source>
        <dbReference type="EMBL" id="QBP09009.1"/>
    </source>
</evidence>
<sequence>MFQTLSPIAAQGGTQRVSRPSTLLRRCLGVALAFAAGATVSTTALANTTATTAWPQKAITVVVPFPAGGSTDTIARMLAAPLNEKLGQPFVIDNRPGATGAIGATFVKRAPADGYTMMVASIGVYAVNPFLQKNLQYDPAKDFDLLTVAVRAPNVLVANPNFPAKTLQELVAYMKKNPGKVSFATSGAGSSDHLTAALFWQKSGTDGLHVPYKGGAPAISDLLAGQVDVSFQNINAVLQHIRSGKLRALAVTSDKRSAVLPNVPTMAEGGVKDVEVYSWQGVAAPKGLPADVKSRLHGAIVTALKDAKMQQKLNEQGFEVVGNSPEQFAEFETQELKRWKTVIEQGKITAE</sequence>
<dbReference type="Gene3D" id="3.40.190.150">
    <property type="entry name" value="Bordetella uptake gene, domain 1"/>
    <property type="match status" value="1"/>
</dbReference>
<dbReference type="RefSeq" id="WP_029699542.1">
    <property type="nucleotide sequence ID" value="NZ_CP037900.1"/>
</dbReference>
<dbReference type="CDD" id="cd07012">
    <property type="entry name" value="PBP2_Bug_TTT"/>
    <property type="match status" value="1"/>
</dbReference>
<reference evidence="2 3" key="1">
    <citation type="submission" date="2019-03" db="EMBL/GenBank/DDBJ databases">
        <title>Comparative insights into the high quality Complete genome sequence of highly metal resistant Cupriavidus metallidurans strain BS1 isolated from a gold-copper mine.</title>
        <authorList>
            <person name="Mazhar H.S."/>
            <person name="Rensing C."/>
        </authorList>
    </citation>
    <scope>NUCLEOTIDE SEQUENCE [LARGE SCALE GENOMIC DNA]</scope>
    <source>
        <strain evidence="2 3">BS1</strain>
    </source>
</reference>
<evidence type="ECO:0000313" key="3">
    <source>
        <dbReference type="Proteomes" id="UP000253772"/>
    </source>
</evidence>
<protein>
    <submittedName>
        <fullName evidence="2">Tripartite tricarboxylate transporter substrate binding protein</fullName>
    </submittedName>
</protein>
<dbReference type="PANTHER" id="PTHR42928:SF5">
    <property type="entry name" value="BLR1237 PROTEIN"/>
    <property type="match status" value="1"/>
</dbReference>
<dbReference type="Gene3D" id="3.40.190.10">
    <property type="entry name" value="Periplasmic binding protein-like II"/>
    <property type="match status" value="1"/>
</dbReference>
<dbReference type="EMBL" id="CP037900">
    <property type="protein sequence ID" value="QBP09009.1"/>
    <property type="molecule type" value="Genomic_DNA"/>
</dbReference>
<dbReference type="SUPFAM" id="SSF53850">
    <property type="entry name" value="Periplasmic binding protein-like II"/>
    <property type="match status" value="1"/>
</dbReference>
<dbReference type="OrthoDB" id="8678477at2"/>
<gene>
    <name evidence="2" type="ORF">DDF84_004175</name>
</gene>
<comment type="similarity">
    <text evidence="1">Belongs to the UPF0065 (bug) family.</text>
</comment>
<dbReference type="PANTHER" id="PTHR42928">
    <property type="entry name" value="TRICARBOXYLATE-BINDING PROTEIN"/>
    <property type="match status" value="1"/>
</dbReference>
<accession>A0A132HI95</accession>
<dbReference type="Pfam" id="PF03401">
    <property type="entry name" value="TctC"/>
    <property type="match status" value="1"/>
</dbReference>
<evidence type="ECO:0000256" key="1">
    <source>
        <dbReference type="ARBA" id="ARBA00006987"/>
    </source>
</evidence>
<dbReference type="InterPro" id="IPR005064">
    <property type="entry name" value="BUG"/>
</dbReference>
<dbReference type="PIRSF" id="PIRSF017082">
    <property type="entry name" value="YflP"/>
    <property type="match status" value="1"/>
</dbReference>
<organism evidence="2 3">
    <name type="scientific">Cupriavidus metallidurans</name>
    <dbReference type="NCBI Taxonomy" id="119219"/>
    <lineage>
        <taxon>Bacteria</taxon>
        <taxon>Pseudomonadati</taxon>
        <taxon>Pseudomonadota</taxon>
        <taxon>Betaproteobacteria</taxon>
        <taxon>Burkholderiales</taxon>
        <taxon>Burkholderiaceae</taxon>
        <taxon>Cupriavidus</taxon>
    </lineage>
</organism>
<dbReference type="Proteomes" id="UP000253772">
    <property type="component" value="Chromosome c1"/>
</dbReference>
<name>A0A132HI95_9BURK</name>
<proteinExistence type="inferred from homology"/>
<dbReference type="AlphaFoldDB" id="A0A132HI95"/>